<proteinExistence type="predicted"/>
<feature type="region of interest" description="Disordered" evidence="1">
    <location>
        <begin position="89"/>
        <end position="109"/>
    </location>
</feature>
<protein>
    <submittedName>
        <fullName evidence="2">Uncharacterized protein</fullName>
    </submittedName>
</protein>
<dbReference type="Proteomes" id="UP000830671">
    <property type="component" value="Chromosome 1"/>
</dbReference>
<dbReference type="KEGG" id="clup:CLUP02_01832"/>
<reference evidence="2" key="1">
    <citation type="journal article" date="2021" name="Mol. Plant Microbe Interact.">
        <title>Complete Genome Sequence of the Plant-Pathogenic Fungus Colletotrichum lupini.</title>
        <authorList>
            <person name="Baroncelli R."/>
            <person name="Pensec F."/>
            <person name="Da Lio D."/>
            <person name="Boufleur T."/>
            <person name="Vicente I."/>
            <person name="Sarrocco S."/>
            <person name="Picot A."/>
            <person name="Baraldi E."/>
            <person name="Sukno S."/>
            <person name="Thon M."/>
            <person name="Le Floch G."/>
        </authorList>
    </citation>
    <scope>NUCLEOTIDE SEQUENCE</scope>
    <source>
        <strain evidence="2">IMI 504893</strain>
    </source>
</reference>
<organism evidence="2 3">
    <name type="scientific">Colletotrichum lupini</name>
    <dbReference type="NCBI Taxonomy" id="145971"/>
    <lineage>
        <taxon>Eukaryota</taxon>
        <taxon>Fungi</taxon>
        <taxon>Dikarya</taxon>
        <taxon>Ascomycota</taxon>
        <taxon>Pezizomycotina</taxon>
        <taxon>Sordariomycetes</taxon>
        <taxon>Hypocreomycetidae</taxon>
        <taxon>Glomerellales</taxon>
        <taxon>Glomerellaceae</taxon>
        <taxon>Colletotrichum</taxon>
        <taxon>Colletotrichum acutatum species complex</taxon>
    </lineage>
</organism>
<evidence type="ECO:0000313" key="3">
    <source>
        <dbReference type="Proteomes" id="UP000830671"/>
    </source>
</evidence>
<dbReference type="RefSeq" id="XP_049136826.1">
    <property type="nucleotide sequence ID" value="XM_049280869.1"/>
</dbReference>
<dbReference type="AlphaFoldDB" id="A0A9Q8SDD4"/>
<accession>A0A9Q8SDD4</accession>
<sequence>MECRSRFSRRANSVRSGSGSLLCVPRLLLDYADTAFSKHSNGEKTPPSLSAETPSFSYGMNCTAFRRVVHDRYLFRPRRKQWHSIVRGRKGWDPWPQSSLNRKKAKNIE</sequence>
<keyword evidence="3" id="KW-1185">Reference proteome</keyword>
<evidence type="ECO:0000256" key="1">
    <source>
        <dbReference type="SAM" id="MobiDB-lite"/>
    </source>
</evidence>
<dbReference type="EMBL" id="CP019471">
    <property type="protein sequence ID" value="UQC75179.1"/>
    <property type="molecule type" value="Genomic_DNA"/>
</dbReference>
<gene>
    <name evidence="2" type="ORF">CLUP02_01832</name>
</gene>
<evidence type="ECO:0000313" key="2">
    <source>
        <dbReference type="EMBL" id="UQC75179.1"/>
    </source>
</evidence>
<dbReference type="GeneID" id="73335879"/>
<name>A0A9Q8SDD4_9PEZI</name>